<feature type="DNA-binding region" description="OmpR/PhoB-type" evidence="5">
    <location>
        <begin position="1"/>
        <end position="82"/>
    </location>
</feature>
<dbReference type="SMART" id="SM00028">
    <property type="entry name" value="TPR"/>
    <property type="match status" value="7"/>
</dbReference>
<evidence type="ECO:0000256" key="1">
    <source>
        <dbReference type="ARBA" id="ARBA00005820"/>
    </source>
</evidence>
<dbReference type="Gene3D" id="1.10.10.10">
    <property type="entry name" value="Winged helix-like DNA-binding domain superfamily/Winged helix DNA-binding domain"/>
    <property type="match status" value="1"/>
</dbReference>
<dbReference type="InterPro" id="IPR011990">
    <property type="entry name" value="TPR-like_helical_dom_sf"/>
</dbReference>
<dbReference type="Pfam" id="PF03704">
    <property type="entry name" value="BTAD"/>
    <property type="match status" value="1"/>
</dbReference>
<dbReference type="SUPFAM" id="SSF48452">
    <property type="entry name" value="TPR-like"/>
    <property type="match status" value="4"/>
</dbReference>
<dbReference type="PANTHER" id="PTHR35807">
    <property type="entry name" value="TRANSCRIPTIONAL REGULATOR REDD-RELATED"/>
    <property type="match status" value="1"/>
</dbReference>
<evidence type="ECO:0000256" key="2">
    <source>
        <dbReference type="ARBA" id="ARBA00023015"/>
    </source>
</evidence>
<evidence type="ECO:0000313" key="9">
    <source>
        <dbReference type="Proteomes" id="UP001589532"/>
    </source>
</evidence>
<dbReference type="Gene3D" id="3.40.50.300">
    <property type="entry name" value="P-loop containing nucleotide triphosphate hydrolases"/>
    <property type="match status" value="1"/>
</dbReference>
<comment type="similarity">
    <text evidence="1">Belongs to the AfsR/DnrI/RedD regulatory family.</text>
</comment>
<dbReference type="InterPro" id="IPR027417">
    <property type="entry name" value="P-loop_NTPase"/>
</dbReference>
<evidence type="ECO:0000256" key="5">
    <source>
        <dbReference type="PROSITE-ProRule" id="PRU01091"/>
    </source>
</evidence>
<dbReference type="CDD" id="cd00383">
    <property type="entry name" value="trans_reg_C"/>
    <property type="match status" value="1"/>
</dbReference>
<evidence type="ECO:0000313" key="8">
    <source>
        <dbReference type="EMBL" id="MFB9624944.1"/>
    </source>
</evidence>
<dbReference type="SUPFAM" id="SSF52540">
    <property type="entry name" value="P-loop containing nucleoside triphosphate hydrolases"/>
    <property type="match status" value="1"/>
</dbReference>
<dbReference type="Proteomes" id="UP001589532">
    <property type="component" value="Unassembled WGS sequence"/>
</dbReference>
<evidence type="ECO:0000256" key="3">
    <source>
        <dbReference type="ARBA" id="ARBA00023125"/>
    </source>
</evidence>
<protein>
    <submittedName>
        <fullName evidence="8">BTAD domain-containing putative transcriptional regulator</fullName>
    </submittedName>
</protein>
<feature type="region of interest" description="Disordered" evidence="6">
    <location>
        <begin position="235"/>
        <end position="263"/>
    </location>
</feature>
<gene>
    <name evidence="8" type="ORF">ACFFSA_17805</name>
</gene>
<name>A0ABV5RZU4_9ACTN</name>
<dbReference type="PANTHER" id="PTHR35807:SF1">
    <property type="entry name" value="TRANSCRIPTIONAL REGULATOR REDD"/>
    <property type="match status" value="1"/>
</dbReference>
<dbReference type="InterPro" id="IPR051677">
    <property type="entry name" value="AfsR-DnrI-RedD_regulator"/>
</dbReference>
<dbReference type="InterPro" id="IPR005158">
    <property type="entry name" value="BTAD"/>
</dbReference>
<dbReference type="InterPro" id="IPR001867">
    <property type="entry name" value="OmpR/PhoB-type_DNA-bd"/>
</dbReference>
<dbReference type="CDD" id="cd15831">
    <property type="entry name" value="BTAD"/>
    <property type="match status" value="1"/>
</dbReference>
<keyword evidence="3 5" id="KW-0238">DNA-binding</keyword>
<evidence type="ECO:0000259" key="7">
    <source>
        <dbReference type="PROSITE" id="PS51755"/>
    </source>
</evidence>
<dbReference type="Pfam" id="PF13424">
    <property type="entry name" value="TPR_12"/>
    <property type="match status" value="3"/>
</dbReference>
<keyword evidence="2" id="KW-0805">Transcription regulation</keyword>
<evidence type="ECO:0000256" key="4">
    <source>
        <dbReference type="ARBA" id="ARBA00023163"/>
    </source>
</evidence>
<dbReference type="InterPro" id="IPR036388">
    <property type="entry name" value="WH-like_DNA-bd_sf"/>
</dbReference>
<sequence>MIEGKRLDLGSPRQQAVLAVLLLEAGRVVSVRRLMEAIYGDDPPATSRAQIQICISALRRLFASYGHPHIITTESQGYIFRCDDDQIDAQRFRRLTAEARRARDAGQLDDAVRGYREALALCTGPLEGIESRLVRSAVTRFTERQITINEECIELELELGRHRELVAEITELVERHPLRERLRGQLMTALYRSGRQAEALQVYQHTRETMIEELGLEPNEELRQLHQAILTSHESLNAPAPPPPPRESPSAAPQGTPRLLPSDIADFTGRRRQVETIGRLLTSDRCQLAVPVAVIYGKPGVGKTAIAVHTSHAIADRFPDGQLFADLHGAASPTVHPKQVLERFLRALGLPGTEIPDGLEERAEVYRTMLSNRRMLIVLDDAGSESQVLPLVPGYPDCAVMVTSRSRLVGLPGAMSVEIETFESQQSINLLKRIAGSDRIQDDPEPAAALAQLCGHLPLALRIAGARLAARPNWTIGHLVERLADEARRLDELRYGEMGIRASLALTYESMSEPARRLLRRLAILDFTHYSGWIAAALLDAPLTEAQDLLDDLSDAQLIEMSGPDDGHAHYHLHELTRVFARERVVAEESPVERKDELTRVLSALLALTQQAHSLEYGGDYVKVRSAAPSWPAPPEQMETIIGLPMQWFERERATLVAAIRQAARAGLVELCWDLAITSVTLFEARIYYDDWRQTHEVALEAARQAGDVRGQATMLYSLGSLHSAEQRFDDARRDFEAAAEMFRAEGYDQGEALAIRDLAFLDRMYGRLTAAENGYRHALKIFRANGDLAAAAFVLHSLARTRLELRDPAEARRLLDESLRLSRTAGSKRVEAQVLCWLGDAYIQAGDLSRAVDVLQSSLTMVRSMDDAIGEAYALHQLALARLRRGEFSEAATALDRCIDLAGSARSRLAEVKGFTGLGELASARGEPDKAIHHLDQALALCRKIHAPLYEVRVLTQLSVAHAATGDRTAAEQALAEALSLAAQMDPVVVEQVCADLGRRAT</sequence>
<dbReference type="SMART" id="SM00862">
    <property type="entry name" value="Trans_reg_C"/>
    <property type="match status" value="1"/>
</dbReference>
<dbReference type="InterPro" id="IPR019734">
    <property type="entry name" value="TPR_rpt"/>
</dbReference>
<dbReference type="Pfam" id="PF00931">
    <property type="entry name" value="NB-ARC"/>
    <property type="match status" value="1"/>
</dbReference>
<dbReference type="Gene3D" id="1.25.40.10">
    <property type="entry name" value="Tetratricopeptide repeat domain"/>
    <property type="match status" value="2"/>
</dbReference>
<feature type="domain" description="OmpR/PhoB-type" evidence="7">
    <location>
        <begin position="1"/>
        <end position="82"/>
    </location>
</feature>
<dbReference type="SUPFAM" id="SSF46894">
    <property type="entry name" value="C-terminal effector domain of the bipartite response regulators"/>
    <property type="match status" value="1"/>
</dbReference>
<dbReference type="PRINTS" id="PR00364">
    <property type="entry name" value="DISEASERSIST"/>
</dbReference>
<keyword evidence="9" id="KW-1185">Reference proteome</keyword>
<dbReference type="Pfam" id="PF00486">
    <property type="entry name" value="Trans_reg_C"/>
    <property type="match status" value="1"/>
</dbReference>
<reference evidence="8 9" key="1">
    <citation type="submission" date="2024-09" db="EMBL/GenBank/DDBJ databases">
        <authorList>
            <person name="Sun Q."/>
            <person name="Mori K."/>
        </authorList>
    </citation>
    <scope>NUCLEOTIDE SEQUENCE [LARGE SCALE GENOMIC DNA]</scope>
    <source>
        <strain evidence="8 9">JCM 3143</strain>
    </source>
</reference>
<organism evidence="8 9">
    <name type="scientific">Nonomuraea helvata</name>
    <dbReference type="NCBI Taxonomy" id="37484"/>
    <lineage>
        <taxon>Bacteria</taxon>
        <taxon>Bacillati</taxon>
        <taxon>Actinomycetota</taxon>
        <taxon>Actinomycetes</taxon>
        <taxon>Streptosporangiales</taxon>
        <taxon>Streptosporangiaceae</taxon>
        <taxon>Nonomuraea</taxon>
    </lineage>
</organism>
<comment type="caution">
    <text evidence="8">The sequence shown here is derived from an EMBL/GenBank/DDBJ whole genome shotgun (WGS) entry which is preliminary data.</text>
</comment>
<dbReference type="InterPro" id="IPR016032">
    <property type="entry name" value="Sig_transdc_resp-reg_C-effctor"/>
</dbReference>
<dbReference type="PROSITE" id="PS51755">
    <property type="entry name" value="OMPR_PHOB"/>
    <property type="match status" value="1"/>
</dbReference>
<proteinExistence type="inferred from homology"/>
<dbReference type="SMART" id="SM01043">
    <property type="entry name" value="BTAD"/>
    <property type="match status" value="1"/>
</dbReference>
<dbReference type="InterPro" id="IPR002182">
    <property type="entry name" value="NB-ARC"/>
</dbReference>
<accession>A0ABV5RZU4</accession>
<dbReference type="EMBL" id="JBHMBW010000014">
    <property type="protein sequence ID" value="MFB9624944.1"/>
    <property type="molecule type" value="Genomic_DNA"/>
</dbReference>
<evidence type="ECO:0000256" key="6">
    <source>
        <dbReference type="SAM" id="MobiDB-lite"/>
    </source>
</evidence>
<keyword evidence="4" id="KW-0804">Transcription</keyword>